<evidence type="ECO:0000256" key="2">
    <source>
        <dbReference type="ARBA" id="ARBA00022448"/>
    </source>
</evidence>
<sequence>MSAGLLDETRRTERTEAPPLLIEGLSAGFGARMVLSGVSLALAAGSATVLLGPNGAGKTTLLRAVCGRLAARAGAVRICGIPAEDPAARRLIGLAPQEIALYRPLTIRENLETFGRLAGVPWRGLSARVNEVMARAGIDARAGERIDRLSGGWQRRVNVAAALVGAPRLLVLDEPTVGIDAHAREDLAGLVQRLAADGLAILLVTHDFAFAERVANRAAILKAGRIVLEGPLGDLLAERFRGRRVAEVTFAAAPDATRAAALAGLGLAPGEEPTAFSGLIADDPHAVAALIAALEALGAAPRTLALKAAGLDALYAHAVRED</sequence>
<keyword evidence="4" id="KW-0547">Nucleotide-binding</keyword>
<gene>
    <name evidence="7" type="ORF">D9R14_11820</name>
</gene>
<evidence type="ECO:0000256" key="5">
    <source>
        <dbReference type="ARBA" id="ARBA00022840"/>
    </source>
</evidence>
<evidence type="ECO:0000256" key="4">
    <source>
        <dbReference type="ARBA" id="ARBA00022741"/>
    </source>
</evidence>
<dbReference type="EMBL" id="RCTF01000008">
    <property type="protein sequence ID" value="RLP78483.1"/>
    <property type="molecule type" value="Genomic_DNA"/>
</dbReference>
<dbReference type="Proteomes" id="UP000269692">
    <property type="component" value="Unassembled WGS sequence"/>
</dbReference>
<dbReference type="InterPro" id="IPR027417">
    <property type="entry name" value="P-loop_NTPase"/>
</dbReference>
<dbReference type="PROSITE" id="PS50893">
    <property type="entry name" value="ABC_TRANSPORTER_2"/>
    <property type="match status" value="1"/>
</dbReference>
<name>A0A3L7ADL5_9HYPH</name>
<dbReference type="GO" id="GO:0005524">
    <property type="term" value="F:ATP binding"/>
    <property type="evidence" value="ECO:0007669"/>
    <property type="project" value="UniProtKB-KW"/>
</dbReference>
<keyword evidence="5 7" id="KW-0067">ATP-binding</keyword>
<dbReference type="InterPro" id="IPR003593">
    <property type="entry name" value="AAA+_ATPase"/>
</dbReference>
<protein>
    <submittedName>
        <fullName evidence="7">ABC transporter ATP-binding protein</fullName>
    </submittedName>
</protein>
<keyword evidence="2" id="KW-0813">Transport</keyword>
<proteinExistence type="inferred from homology"/>
<dbReference type="InterPro" id="IPR003439">
    <property type="entry name" value="ABC_transporter-like_ATP-bd"/>
</dbReference>
<dbReference type="SMART" id="SM00382">
    <property type="entry name" value="AAA"/>
    <property type="match status" value="1"/>
</dbReference>
<evidence type="ECO:0000256" key="3">
    <source>
        <dbReference type="ARBA" id="ARBA00022458"/>
    </source>
</evidence>
<comment type="similarity">
    <text evidence="1">Belongs to the ABC transporter superfamily.</text>
</comment>
<comment type="caution">
    <text evidence="7">The sequence shown here is derived from an EMBL/GenBank/DDBJ whole genome shotgun (WGS) entry which is preliminary data.</text>
</comment>
<evidence type="ECO:0000259" key="6">
    <source>
        <dbReference type="PROSITE" id="PS50893"/>
    </source>
</evidence>
<dbReference type="PANTHER" id="PTHR42711:SF5">
    <property type="entry name" value="ABC TRANSPORTER ATP-BINDING PROTEIN NATA"/>
    <property type="match status" value="1"/>
</dbReference>
<evidence type="ECO:0000256" key="1">
    <source>
        <dbReference type="ARBA" id="ARBA00005417"/>
    </source>
</evidence>
<dbReference type="CDD" id="cd03230">
    <property type="entry name" value="ABC_DR_subfamily_A"/>
    <property type="match status" value="1"/>
</dbReference>
<dbReference type="Pfam" id="PF00005">
    <property type="entry name" value="ABC_tran"/>
    <property type="match status" value="1"/>
</dbReference>
<evidence type="ECO:0000313" key="7">
    <source>
        <dbReference type="EMBL" id="RLP78483.1"/>
    </source>
</evidence>
<dbReference type="GO" id="GO:0016887">
    <property type="term" value="F:ATP hydrolysis activity"/>
    <property type="evidence" value="ECO:0007669"/>
    <property type="project" value="InterPro"/>
</dbReference>
<keyword evidence="8" id="KW-1185">Reference proteome</keyword>
<dbReference type="InterPro" id="IPR017871">
    <property type="entry name" value="ABC_transporter-like_CS"/>
</dbReference>
<dbReference type="InterPro" id="IPR050763">
    <property type="entry name" value="ABC_transporter_ATP-binding"/>
</dbReference>
<evidence type="ECO:0000313" key="8">
    <source>
        <dbReference type="Proteomes" id="UP000269692"/>
    </source>
</evidence>
<dbReference type="Gene3D" id="3.40.50.300">
    <property type="entry name" value="P-loop containing nucleotide triphosphate hydrolases"/>
    <property type="match status" value="1"/>
</dbReference>
<reference evidence="7 8" key="1">
    <citation type="submission" date="2018-10" db="EMBL/GenBank/DDBJ databases">
        <title>Xanthobacter tagetidis genome sequencing and assembly.</title>
        <authorList>
            <person name="Maclea K.S."/>
            <person name="Goen A.E."/>
            <person name="Fatima S.A."/>
        </authorList>
    </citation>
    <scope>NUCLEOTIDE SEQUENCE [LARGE SCALE GENOMIC DNA]</scope>
    <source>
        <strain evidence="7 8">ATCC 700314</strain>
    </source>
</reference>
<dbReference type="PROSITE" id="PS00211">
    <property type="entry name" value="ABC_TRANSPORTER_1"/>
    <property type="match status" value="1"/>
</dbReference>
<dbReference type="SUPFAM" id="SSF52540">
    <property type="entry name" value="P-loop containing nucleoside triphosphate hydrolases"/>
    <property type="match status" value="1"/>
</dbReference>
<dbReference type="AlphaFoldDB" id="A0A3L7ADL5"/>
<feature type="domain" description="ABC transporter" evidence="6">
    <location>
        <begin position="20"/>
        <end position="248"/>
    </location>
</feature>
<dbReference type="OrthoDB" id="9778547at2"/>
<keyword evidence="3" id="KW-0536">Nodulation</keyword>
<accession>A0A3L7ADL5</accession>
<dbReference type="PANTHER" id="PTHR42711">
    <property type="entry name" value="ABC TRANSPORTER ATP-BINDING PROTEIN"/>
    <property type="match status" value="1"/>
</dbReference>
<organism evidence="7 8">
    <name type="scientific">Xanthobacter tagetidis</name>
    <dbReference type="NCBI Taxonomy" id="60216"/>
    <lineage>
        <taxon>Bacteria</taxon>
        <taxon>Pseudomonadati</taxon>
        <taxon>Pseudomonadota</taxon>
        <taxon>Alphaproteobacteria</taxon>
        <taxon>Hyphomicrobiales</taxon>
        <taxon>Xanthobacteraceae</taxon>
        <taxon>Xanthobacter</taxon>
    </lineage>
</organism>
<dbReference type="RefSeq" id="WP_121623535.1">
    <property type="nucleotide sequence ID" value="NZ_JACIIW010000001.1"/>
</dbReference>